<dbReference type="RefSeq" id="WP_096662647.1">
    <property type="nucleotide sequence ID" value="NZ_AP018316.1"/>
</dbReference>
<evidence type="ECO:0000313" key="10">
    <source>
        <dbReference type="EMBL" id="BAZ83918.1"/>
    </source>
</evidence>
<dbReference type="Pfam" id="PF02366">
    <property type="entry name" value="PMT"/>
    <property type="match status" value="1"/>
</dbReference>
<evidence type="ECO:0000256" key="2">
    <source>
        <dbReference type="ARBA" id="ARBA00022475"/>
    </source>
</evidence>
<feature type="transmembrane region" description="Helical" evidence="8">
    <location>
        <begin position="115"/>
        <end position="132"/>
    </location>
</feature>
<dbReference type="KEGG" id="dcm:NIES806_00980"/>
<dbReference type="GO" id="GO:0000030">
    <property type="term" value="F:mannosyltransferase activity"/>
    <property type="evidence" value="ECO:0007669"/>
    <property type="project" value="InterPro"/>
</dbReference>
<dbReference type="Proteomes" id="UP000218702">
    <property type="component" value="Chromosome"/>
</dbReference>
<dbReference type="OrthoDB" id="974040at2"/>
<evidence type="ECO:0000256" key="6">
    <source>
        <dbReference type="ARBA" id="ARBA00022989"/>
    </source>
</evidence>
<feature type="transmembrane region" description="Helical" evidence="8">
    <location>
        <begin position="207"/>
        <end position="227"/>
    </location>
</feature>
<feature type="transmembrane region" description="Helical" evidence="8">
    <location>
        <begin position="285"/>
        <end position="306"/>
    </location>
</feature>
<keyword evidence="4 10" id="KW-0808">Transferase</keyword>
<dbReference type="InterPro" id="IPR003342">
    <property type="entry name" value="ArnT-like_N"/>
</dbReference>
<accession>A0A1Z4UXE9</accession>
<evidence type="ECO:0000313" key="11">
    <source>
        <dbReference type="Proteomes" id="UP000218702"/>
    </source>
</evidence>
<keyword evidence="5 8" id="KW-0812">Transmembrane</keyword>
<keyword evidence="11" id="KW-1185">Reference proteome</keyword>
<dbReference type="GO" id="GO:0016763">
    <property type="term" value="F:pentosyltransferase activity"/>
    <property type="evidence" value="ECO:0007669"/>
    <property type="project" value="TreeGrafter"/>
</dbReference>
<name>A0A1Z4UXE9_9CYAN</name>
<feature type="transmembrane region" description="Helical" evidence="8">
    <location>
        <begin position="64"/>
        <end position="82"/>
    </location>
</feature>
<feature type="transmembrane region" description="Helical" evidence="8">
    <location>
        <begin position="346"/>
        <end position="364"/>
    </location>
</feature>
<evidence type="ECO:0000256" key="7">
    <source>
        <dbReference type="ARBA" id="ARBA00023136"/>
    </source>
</evidence>
<gene>
    <name evidence="10" type="ORF">NIES806_00980</name>
</gene>
<feature type="transmembrane region" description="Helical" evidence="8">
    <location>
        <begin position="139"/>
        <end position="157"/>
    </location>
</feature>
<evidence type="ECO:0000256" key="4">
    <source>
        <dbReference type="ARBA" id="ARBA00022679"/>
    </source>
</evidence>
<dbReference type="PANTHER" id="PTHR33908">
    <property type="entry name" value="MANNOSYLTRANSFERASE YKCB-RELATED"/>
    <property type="match status" value="1"/>
</dbReference>
<keyword evidence="7 8" id="KW-0472">Membrane</keyword>
<evidence type="ECO:0000256" key="1">
    <source>
        <dbReference type="ARBA" id="ARBA00004651"/>
    </source>
</evidence>
<dbReference type="AlphaFoldDB" id="A0A1Z4UXE9"/>
<comment type="subcellular location">
    <subcellularLocation>
        <location evidence="1">Cell membrane</location>
        <topology evidence="1">Multi-pass membrane protein</topology>
    </subcellularLocation>
</comment>
<proteinExistence type="predicted"/>
<organism evidence="10 11">
    <name type="scientific">Dolichospermum compactum NIES-806</name>
    <dbReference type="NCBI Taxonomy" id="1973481"/>
    <lineage>
        <taxon>Bacteria</taxon>
        <taxon>Bacillati</taxon>
        <taxon>Cyanobacteriota</taxon>
        <taxon>Cyanophyceae</taxon>
        <taxon>Nostocales</taxon>
        <taxon>Aphanizomenonaceae</taxon>
        <taxon>Dolichospermum</taxon>
        <taxon>Dolichospermum compactum</taxon>
    </lineage>
</organism>
<feature type="transmembrane region" description="Helical" evidence="8">
    <location>
        <begin position="163"/>
        <end position="179"/>
    </location>
</feature>
<evidence type="ECO:0000256" key="8">
    <source>
        <dbReference type="SAM" id="Phobius"/>
    </source>
</evidence>
<keyword evidence="3" id="KW-0328">Glycosyltransferase</keyword>
<evidence type="ECO:0000256" key="3">
    <source>
        <dbReference type="ARBA" id="ARBA00022676"/>
    </source>
</evidence>
<protein>
    <submittedName>
        <fullName evidence="10">Family 39 glycosyl transferase</fullName>
    </submittedName>
</protein>
<evidence type="ECO:0000256" key="5">
    <source>
        <dbReference type="ARBA" id="ARBA00022692"/>
    </source>
</evidence>
<feature type="transmembrane region" description="Helical" evidence="8">
    <location>
        <begin position="89"/>
        <end position="109"/>
    </location>
</feature>
<sequence length="514" mass="60056">MNNVYLVLIIAISLLLRIYNLANNPIALNQDEAINGYDAYSLIATMRDHHGNFLPIMLESFGDWVSPVITYITIPFVQLFGLSEFSIRLPVALLGVGTVVLIYLFSLQVLNDKKLALIAAFLLAIIPWHITLSRWAIPPSIVPFFMLLFMTVFLWAVKNNPKQSYRLIIASICAGILTYSYPSQKLFVPLLLIALMIIFLRKNITKITMFLLSYIIFVSPIYLLTFADPDRYNGRFKIVSIFGQEENIFIIFGKFLLRYLSYFSPEFNFGISDSNVMQRVPGFGANYDFLSVFFYIGILGCFTLAFKKDSLTYPHRQIILLLLAWLFIAPIPASLTETYYHTLRMIHGLPLTIIFVIFGLKIIVDSIKDIQLKKKLIVIVIFLGIMNIPSFSYVYFHRYPQQTLTREMFQYGIKDFMNYVIINQDRFNKIVIDNQINQPYIYYLFYAKYDPKLINHLEIQPDKEIKKVGKYEFRNIDNQEIINTQEIYQVNDKDRIWYKIYERNDRVLFVKKVT</sequence>
<feature type="transmembrane region" description="Helical" evidence="8">
    <location>
        <begin position="5"/>
        <end position="22"/>
    </location>
</feature>
<feature type="transmembrane region" description="Helical" evidence="8">
    <location>
        <begin position="318"/>
        <end position="340"/>
    </location>
</feature>
<dbReference type="InterPro" id="IPR050297">
    <property type="entry name" value="LipidA_mod_glycosyltrf_83"/>
</dbReference>
<dbReference type="GO" id="GO:0005886">
    <property type="term" value="C:plasma membrane"/>
    <property type="evidence" value="ECO:0007669"/>
    <property type="project" value="UniProtKB-SubCell"/>
</dbReference>
<evidence type="ECO:0000259" key="9">
    <source>
        <dbReference type="Pfam" id="PF02366"/>
    </source>
</evidence>
<feature type="transmembrane region" description="Helical" evidence="8">
    <location>
        <begin position="186"/>
        <end position="201"/>
    </location>
</feature>
<dbReference type="EMBL" id="AP018316">
    <property type="protein sequence ID" value="BAZ83918.1"/>
    <property type="molecule type" value="Genomic_DNA"/>
</dbReference>
<dbReference type="PANTHER" id="PTHR33908:SF11">
    <property type="entry name" value="MEMBRANE PROTEIN"/>
    <property type="match status" value="1"/>
</dbReference>
<reference evidence="10 11" key="1">
    <citation type="submission" date="2017-06" db="EMBL/GenBank/DDBJ databases">
        <title>Genome sequencing of cyanobaciteial culture collection at National Institute for Environmental Studies (NIES).</title>
        <authorList>
            <person name="Hirose Y."/>
            <person name="Shimura Y."/>
            <person name="Fujisawa T."/>
            <person name="Nakamura Y."/>
            <person name="Kawachi M."/>
        </authorList>
    </citation>
    <scope>NUCLEOTIDE SEQUENCE [LARGE SCALE GENOMIC DNA]</scope>
    <source>
        <strain evidence="10 11">NIES-806</strain>
    </source>
</reference>
<dbReference type="GO" id="GO:0006493">
    <property type="term" value="P:protein O-linked glycosylation"/>
    <property type="evidence" value="ECO:0007669"/>
    <property type="project" value="InterPro"/>
</dbReference>
<keyword evidence="2" id="KW-1003">Cell membrane</keyword>
<feature type="domain" description="ArnT-like N-terminal" evidence="9">
    <location>
        <begin position="8"/>
        <end position="198"/>
    </location>
</feature>
<keyword evidence="6 8" id="KW-1133">Transmembrane helix</keyword>
<dbReference type="GO" id="GO:0009103">
    <property type="term" value="P:lipopolysaccharide biosynthetic process"/>
    <property type="evidence" value="ECO:0007669"/>
    <property type="project" value="UniProtKB-ARBA"/>
</dbReference>
<feature type="transmembrane region" description="Helical" evidence="8">
    <location>
        <begin position="376"/>
        <end position="396"/>
    </location>
</feature>